<keyword evidence="12" id="KW-1185">Reference proteome</keyword>
<organism evidence="11 12">
    <name type="scientific">Streptomyces lunalinharesii</name>
    <dbReference type="NCBI Taxonomy" id="333384"/>
    <lineage>
        <taxon>Bacteria</taxon>
        <taxon>Bacillati</taxon>
        <taxon>Actinomycetota</taxon>
        <taxon>Actinomycetes</taxon>
        <taxon>Kitasatosporales</taxon>
        <taxon>Streptomycetaceae</taxon>
        <taxon>Streptomyces</taxon>
    </lineage>
</organism>
<keyword evidence="7" id="KW-0067">ATP-binding</keyword>
<evidence type="ECO:0000256" key="4">
    <source>
        <dbReference type="ARBA" id="ARBA00022679"/>
    </source>
</evidence>
<feature type="domain" description="Histidine kinase/HSP90-like ATPase" evidence="10">
    <location>
        <begin position="326"/>
        <end position="423"/>
    </location>
</feature>
<evidence type="ECO:0000256" key="5">
    <source>
        <dbReference type="ARBA" id="ARBA00022741"/>
    </source>
</evidence>
<keyword evidence="3" id="KW-0597">Phosphoprotein</keyword>
<evidence type="ECO:0000256" key="1">
    <source>
        <dbReference type="ARBA" id="ARBA00000085"/>
    </source>
</evidence>
<feature type="transmembrane region" description="Helical" evidence="9">
    <location>
        <begin position="161"/>
        <end position="180"/>
    </location>
</feature>
<dbReference type="InterPro" id="IPR036890">
    <property type="entry name" value="HATPase_C_sf"/>
</dbReference>
<dbReference type="RefSeq" id="WP_344573899.1">
    <property type="nucleotide sequence ID" value="NZ_BAAARK010000002.1"/>
</dbReference>
<dbReference type="EC" id="2.7.13.3" evidence="2"/>
<name>A0ABP6DSR1_9ACTN</name>
<dbReference type="EMBL" id="BAAARK010000002">
    <property type="protein sequence ID" value="GAA2650119.1"/>
    <property type="molecule type" value="Genomic_DNA"/>
</dbReference>
<keyword evidence="9" id="KW-0472">Membrane</keyword>
<protein>
    <recommendedName>
        <fullName evidence="2">histidine kinase</fullName>
        <ecNumber evidence="2">2.7.13.3</ecNumber>
    </recommendedName>
</protein>
<reference evidence="12" key="1">
    <citation type="journal article" date="2019" name="Int. J. Syst. Evol. Microbiol.">
        <title>The Global Catalogue of Microorganisms (GCM) 10K type strain sequencing project: providing services to taxonomists for standard genome sequencing and annotation.</title>
        <authorList>
            <consortium name="The Broad Institute Genomics Platform"/>
            <consortium name="The Broad Institute Genome Sequencing Center for Infectious Disease"/>
            <person name="Wu L."/>
            <person name="Ma J."/>
        </authorList>
    </citation>
    <scope>NUCLEOTIDE SEQUENCE [LARGE SCALE GENOMIC DNA]</scope>
    <source>
        <strain evidence="12">JCM 16374</strain>
    </source>
</reference>
<evidence type="ECO:0000313" key="11">
    <source>
        <dbReference type="EMBL" id="GAA2650119.1"/>
    </source>
</evidence>
<dbReference type="Gene3D" id="1.20.5.1930">
    <property type="match status" value="1"/>
</dbReference>
<comment type="caution">
    <text evidence="11">The sequence shown here is derived from an EMBL/GenBank/DDBJ whole genome shotgun (WGS) entry which is preliminary data.</text>
</comment>
<dbReference type="Pfam" id="PF02518">
    <property type="entry name" value="HATPase_c"/>
    <property type="match status" value="1"/>
</dbReference>
<keyword evidence="8" id="KW-0902">Two-component regulatory system</keyword>
<dbReference type="InterPro" id="IPR003594">
    <property type="entry name" value="HATPase_dom"/>
</dbReference>
<dbReference type="Proteomes" id="UP001500994">
    <property type="component" value="Unassembled WGS sequence"/>
</dbReference>
<dbReference type="PANTHER" id="PTHR24421:SF10">
    <property type="entry name" value="NITRATE_NITRITE SENSOR PROTEIN NARQ"/>
    <property type="match status" value="1"/>
</dbReference>
<gene>
    <name evidence="11" type="ORF">GCM10009864_12310</name>
</gene>
<evidence type="ECO:0000256" key="7">
    <source>
        <dbReference type="ARBA" id="ARBA00022840"/>
    </source>
</evidence>
<accession>A0ABP6DSR1</accession>
<evidence type="ECO:0000256" key="8">
    <source>
        <dbReference type="ARBA" id="ARBA00023012"/>
    </source>
</evidence>
<keyword evidence="5" id="KW-0547">Nucleotide-binding</keyword>
<evidence type="ECO:0000313" key="12">
    <source>
        <dbReference type="Proteomes" id="UP001500994"/>
    </source>
</evidence>
<dbReference type="InterPro" id="IPR050482">
    <property type="entry name" value="Sensor_HK_TwoCompSys"/>
</dbReference>
<evidence type="ECO:0000256" key="9">
    <source>
        <dbReference type="SAM" id="Phobius"/>
    </source>
</evidence>
<keyword evidence="4" id="KW-0808">Transferase</keyword>
<keyword evidence="6" id="KW-0418">Kinase</keyword>
<dbReference type="Pfam" id="PF13796">
    <property type="entry name" value="Sensor"/>
    <property type="match status" value="1"/>
</dbReference>
<keyword evidence="9" id="KW-0812">Transmembrane</keyword>
<proteinExistence type="predicted"/>
<evidence type="ECO:0000259" key="10">
    <source>
        <dbReference type="SMART" id="SM00387"/>
    </source>
</evidence>
<dbReference type="Gene3D" id="3.30.565.10">
    <property type="entry name" value="Histidine kinase-like ATPase, C-terminal domain"/>
    <property type="match status" value="1"/>
</dbReference>
<keyword evidence="9" id="KW-1133">Transmembrane helix</keyword>
<dbReference type="Pfam" id="PF07730">
    <property type="entry name" value="HisKA_3"/>
    <property type="match status" value="1"/>
</dbReference>
<evidence type="ECO:0000256" key="6">
    <source>
        <dbReference type="ARBA" id="ARBA00022777"/>
    </source>
</evidence>
<comment type="catalytic activity">
    <reaction evidence="1">
        <text>ATP + protein L-histidine = ADP + protein N-phospho-L-histidine.</text>
        <dbReference type="EC" id="2.7.13.3"/>
    </reaction>
</comment>
<dbReference type="SMART" id="SM00387">
    <property type="entry name" value="HATPase_c"/>
    <property type="match status" value="1"/>
</dbReference>
<dbReference type="SUPFAM" id="SSF55874">
    <property type="entry name" value="ATPase domain of HSP90 chaperone/DNA topoisomerase II/histidine kinase"/>
    <property type="match status" value="1"/>
</dbReference>
<sequence>MRVRRTLVAAARGLALAVAVEAGSVVLLVLVLLSLALLVVGVGVLTTPVVLTWARRHADLRRVWAHELSGVRIPAGYRPFPPVLRRGPAGRWQRCAVMLRDPATWRELLWLVVDLSVGLALVLLPATLLVYGAGFVLLPVVQGLTGAGGELLGVGSLTVDHPLLLLAAPVLGAGLLWLAWRGNPALLRAHFRLAAAFLAPPQAVLADRVARLTETRADAVDASAAELRRIERDLHDGAQARLVAMGMELGVVAALIEKDPARAKELVGRARESSAEALAELRDLVRGIHPPVLAERGLGDAVRALALRTAVPVEVTVQLPRRLPASVESAAYFAVSELLTNAAKHSGADRIAVDVRHVEGRLLVTVCDDGRGGAAVRPAGAGGGAEGSGLRGVARRLGTFDGVLAVDSPVGGPTTVTMEIPCA</sequence>
<evidence type="ECO:0000256" key="2">
    <source>
        <dbReference type="ARBA" id="ARBA00012438"/>
    </source>
</evidence>
<feature type="transmembrane region" description="Helical" evidence="9">
    <location>
        <begin position="108"/>
        <end position="141"/>
    </location>
</feature>
<feature type="transmembrane region" description="Helical" evidence="9">
    <location>
        <begin position="32"/>
        <end position="54"/>
    </location>
</feature>
<dbReference type="InterPro" id="IPR025828">
    <property type="entry name" value="Put_sensor_dom"/>
</dbReference>
<dbReference type="InterPro" id="IPR011712">
    <property type="entry name" value="Sig_transdc_His_kin_sub3_dim/P"/>
</dbReference>
<evidence type="ECO:0000256" key="3">
    <source>
        <dbReference type="ARBA" id="ARBA00022553"/>
    </source>
</evidence>
<dbReference type="PANTHER" id="PTHR24421">
    <property type="entry name" value="NITRATE/NITRITE SENSOR PROTEIN NARX-RELATED"/>
    <property type="match status" value="1"/>
</dbReference>